<gene>
    <name evidence="4" type="ORF">SORDD15_01164</name>
</gene>
<evidence type="ECO:0000256" key="2">
    <source>
        <dbReference type="ARBA" id="ARBA00022679"/>
    </source>
</evidence>
<evidence type="ECO:0000313" key="5">
    <source>
        <dbReference type="Proteomes" id="UP000070678"/>
    </source>
</evidence>
<dbReference type="SUPFAM" id="SSF53448">
    <property type="entry name" value="Nucleotide-diphospho-sugar transferases"/>
    <property type="match status" value="1"/>
</dbReference>
<evidence type="ECO:0000256" key="1">
    <source>
        <dbReference type="ARBA" id="ARBA00022676"/>
    </source>
</evidence>
<proteinExistence type="predicted"/>
<dbReference type="AlphaFoldDB" id="A0A139NXA5"/>
<keyword evidence="2 4" id="KW-0808">Transferase</keyword>
<dbReference type="RefSeq" id="WP_061415454.1">
    <property type="nucleotide sequence ID" value="NZ_KQ969521.1"/>
</dbReference>
<accession>A0A139NXA5</accession>
<dbReference type="EMBL" id="LQNX01000062">
    <property type="protein sequence ID" value="KXT80632.1"/>
    <property type="molecule type" value="Genomic_DNA"/>
</dbReference>
<keyword evidence="1" id="KW-0328">Glycosyltransferase</keyword>
<name>A0A139NXA5_STROR</name>
<dbReference type="Pfam" id="PF00535">
    <property type="entry name" value="Glycos_transf_2"/>
    <property type="match status" value="1"/>
</dbReference>
<evidence type="ECO:0000313" key="4">
    <source>
        <dbReference type="EMBL" id="KXT80632.1"/>
    </source>
</evidence>
<dbReference type="PATRIC" id="fig|1303.78.peg.1231"/>
<dbReference type="Proteomes" id="UP000070678">
    <property type="component" value="Unassembled WGS sequence"/>
</dbReference>
<feature type="domain" description="Glycosyltransferase 2-like" evidence="3">
    <location>
        <begin position="4"/>
        <end position="174"/>
    </location>
</feature>
<dbReference type="InterPro" id="IPR001173">
    <property type="entry name" value="Glyco_trans_2-like"/>
</dbReference>
<comment type="caution">
    <text evidence="4">The sequence shown here is derived from an EMBL/GenBank/DDBJ whole genome shotgun (WGS) entry which is preliminary data.</text>
</comment>
<dbReference type="Gene3D" id="3.90.550.10">
    <property type="entry name" value="Spore Coat Polysaccharide Biosynthesis Protein SpsA, Chain A"/>
    <property type="match status" value="1"/>
</dbReference>
<dbReference type="InterPro" id="IPR029044">
    <property type="entry name" value="Nucleotide-diphossugar_trans"/>
</dbReference>
<organism evidence="4 5">
    <name type="scientific">Streptococcus oralis</name>
    <dbReference type="NCBI Taxonomy" id="1303"/>
    <lineage>
        <taxon>Bacteria</taxon>
        <taxon>Bacillati</taxon>
        <taxon>Bacillota</taxon>
        <taxon>Bacilli</taxon>
        <taxon>Lactobacillales</taxon>
        <taxon>Streptococcaceae</taxon>
        <taxon>Streptococcus</taxon>
    </lineage>
</organism>
<sequence length="317" mass="36546">MLISIVVPVYNVADYLRYAIDSLMKQTYQNFEVILVNDGSTDNSPMLCEDYANRYKNIHVFHKENGGLSDARNFGVSKANSDWIFFLDPDDYLEDYTLELIVKIQEIHHADLISTKVKATSKYNAYTSYKLQESDYKDLVPFTKEKALEAMLDDKIATVSACAKLYHKSILEKVPFPVGKIYEDFYVVGQHLVLADKIVISPLETYNYYRREGSIVRSTFTEKRYEFFDAAAKNEEVVRKEYIQSEELIQSLQAKKILGGFVVIGAKADSGLKDFTKDKELLRIEIGELLQNGKLSWKAKIKYLIFILNPKLYLLLR</sequence>
<protein>
    <submittedName>
        <fullName evidence="4">Glycosyltransferase</fullName>
    </submittedName>
</protein>
<dbReference type="CDD" id="cd00761">
    <property type="entry name" value="Glyco_tranf_GTA_type"/>
    <property type="match status" value="1"/>
</dbReference>
<dbReference type="PANTHER" id="PTHR22916:SF51">
    <property type="entry name" value="GLYCOSYLTRANSFERASE EPSH-RELATED"/>
    <property type="match status" value="1"/>
</dbReference>
<dbReference type="PANTHER" id="PTHR22916">
    <property type="entry name" value="GLYCOSYLTRANSFERASE"/>
    <property type="match status" value="1"/>
</dbReference>
<evidence type="ECO:0000259" key="3">
    <source>
        <dbReference type="Pfam" id="PF00535"/>
    </source>
</evidence>
<dbReference type="OrthoDB" id="396512at2"/>
<dbReference type="GO" id="GO:0016757">
    <property type="term" value="F:glycosyltransferase activity"/>
    <property type="evidence" value="ECO:0007669"/>
    <property type="project" value="UniProtKB-KW"/>
</dbReference>
<reference evidence="4 5" key="1">
    <citation type="submission" date="2016-01" db="EMBL/GenBank/DDBJ databases">
        <title>Highly variable Streptococcus oralis are common among viridans streptococci isolated from primates.</title>
        <authorList>
            <person name="Denapaite D."/>
            <person name="Rieger M."/>
            <person name="Koendgen S."/>
            <person name="Brueckner R."/>
            <person name="Ochigava I."/>
            <person name="Kappeler P."/>
            <person name="Maetz-Rensing K."/>
            <person name="Leendertz F."/>
            <person name="Hakenbeck R."/>
        </authorList>
    </citation>
    <scope>NUCLEOTIDE SEQUENCE [LARGE SCALE GENOMIC DNA]</scope>
    <source>
        <strain evidence="4 5">DD15</strain>
    </source>
</reference>